<dbReference type="NCBIfam" id="NF001824">
    <property type="entry name" value="PRK00558.1-5"/>
    <property type="match status" value="1"/>
</dbReference>
<dbReference type="InterPro" id="IPR047296">
    <property type="entry name" value="GIY-YIG_UvrC_Cho"/>
</dbReference>
<comment type="caution">
    <text evidence="11">The sequence shown here is derived from an EMBL/GenBank/DDBJ whole genome shotgun (WGS) entry which is preliminary data.</text>
</comment>
<dbReference type="GO" id="GO:0009381">
    <property type="term" value="F:excinuclease ABC activity"/>
    <property type="evidence" value="ECO:0007669"/>
    <property type="project" value="UniProtKB-UniRule"/>
</dbReference>
<keyword evidence="3 6" id="KW-0228">DNA excision</keyword>
<evidence type="ECO:0000313" key="12">
    <source>
        <dbReference type="Proteomes" id="UP000317998"/>
    </source>
</evidence>
<evidence type="ECO:0000256" key="6">
    <source>
        <dbReference type="HAMAP-Rule" id="MF_00203"/>
    </source>
</evidence>
<evidence type="ECO:0000259" key="8">
    <source>
        <dbReference type="PROSITE" id="PS50151"/>
    </source>
</evidence>
<evidence type="ECO:0000256" key="1">
    <source>
        <dbReference type="ARBA" id="ARBA00022490"/>
    </source>
</evidence>
<dbReference type="Pfam" id="PF22920">
    <property type="entry name" value="UvrC_RNaseH"/>
    <property type="match status" value="1"/>
</dbReference>
<dbReference type="PANTHER" id="PTHR30562:SF1">
    <property type="entry name" value="UVRABC SYSTEM PROTEIN C"/>
    <property type="match status" value="1"/>
</dbReference>
<proteinExistence type="inferred from homology"/>
<dbReference type="InterPro" id="IPR004791">
    <property type="entry name" value="UvrC"/>
</dbReference>
<dbReference type="PROSITE" id="PS50165">
    <property type="entry name" value="UVRC"/>
    <property type="match status" value="1"/>
</dbReference>
<dbReference type="SUPFAM" id="SSF47781">
    <property type="entry name" value="RuvA domain 2-like"/>
    <property type="match status" value="1"/>
</dbReference>
<organism evidence="11 12">
    <name type="scientific">Homoserinimonas aerilata</name>
    <dbReference type="NCBI Taxonomy" id="1162970"/>
    <lineage>
        <taxon>Bacteria</taxon>
        <taxon>Bacillati</taxon>
        <taxon>Actinomycetota</taxon>
        <taxon>Actinomycetes</taxon>
        <taxon>Micrococcales</taxon>
        <taxon>Microbacteriaceae</taxon>
        <taxon>Homoserinimonas</taxon>
    </lineage>
</organism>
<comment type="function">
    <text evidence="6">The UvrABC repair system catalyzes the recognition and processing of DNA lesions. UvrC both incises the 5' and 3' sides of the lesion. The N-terminal half is responsible for the 3' incision and the C-terminal half is responsible for the 5' incision.</text>
</comment>
<comment type="subunit">
    <text evidence="6">Interacts with UvrB in an incision complex.</text>
</comment>
<keyword evidence="12" id="KW-1185">Reference proteome</keyword>
<gene>
    <name evidence="6" type="primary">uvrC</name>
    <name evidence="11" type="ORF">FB562_1100</name>
</gene>
<dbReference type="Gene3D" id="3.40.1440.10">
    <property type="entry name" value="GIY-YIG endonuclease"/>
    <property type="match status" value="1"/>
</dbReference>
<feature type="compositionally biased region" description="Polar residues" evidence="7">
    <location>
        <begin position="476"/>
        <end position="495"/>
    </location>
</feature>
<dbReference type="InterPro" id="IPR000305">
    <property type="entry name" value="GIY-YIG_endonuc"/>
</dbReference>
<dbReference type="InterPro" id="IPR050066">
    <property type="entry name" value="UvrABC_protein_C"/>
</dbReference>
<dbReference type="InterPro" id="IPR010994">
    <property type="entry name" value="RuvA_2-like"/>
</dbReference>
<evidence type="ECO:0000256" key="3">
    <source>
        <dbReference type="ARBA" id="ARBA00022769"/>
    </source>
</evidence>
<dbReference type="HAMAP" id="MF_00203">
    <property type="entry name" value="UvrC"/>
    <property type="match status" value="1"/>
</dbReference>
<feature type="domain" description="GIY-YIG" evidence="9">
    <location>
        <begin position="16"/>
        <end position="95"/>
    </location>
</feature>
<dbReference type="InterPro" id="IPR003583">
    <property type="entry name" value="Hlx-hairpin-Hlx_DNA-bd_motif"/>
</dbReference>
<dbReference type="Gene3D" id="4.10.860.10">
    <property type="entry name" value="UVR domain"/>
    <property type="match status" value="1"/>
</dbReference>
<dbReference type="RefSeq" id="WP_141880211.1">
    <property type="nucleotide sequence ID" value="NZ_VFOM01000001.1"/>
</dbReference>
<dbReference type="PROSITE" id="PS50164">
    <property type="entry name" value="GIY_YIG"/>
    <property type="match status" value="1"/>
</dbReference>
<feature type="domain" description="UvrC family homology region profile" evidence="10">
    <location>
        <begin position="259"/>
        <end position="531"/>
    </location>
</feature>
<dbReference type="InterPro" id="IPR001162">
    <property type="entry name" value="UvrC_RNase_H_dom"/>
</dbReference>
<dbReference type="Gene3D" id="1.10.150.20">
    <property type="entry name" value="5' to 3' exonuclease, C-terminal subdomain"/>
    <property type="match status" value="1"/>
</dbReference>
<evidence type="ECO:0000256" key="7">
    <source>
        <dbReference type="SAM" id="MobiDB-lite"/>
    </source>
</evidence>
<accession>A0A542YIW9</accession>
<dbReference type="Pfam" id="PF01541">
    <property type="entry name" value="GIY-YIG"/>
    <property type="match status" value="1"/>
</dbReference>
<dbReference type="GO" id="GO:0003677">
    <property type="term" value="F:DNA binding"/>
    <property type="evidence" value="ECO:0007669"/>
    <property type="project" value="UniProtKB-UniRule"/>
</dbReference>
<evidence type="ECO:0000256" key="5">
    <source>
        <dbReference type="ARBA" id="ARBA00023204"/>
    </source>
</evidence>
<dbReference type="InterPro" id="IPR036876">
    <property type="entry name" value="UVR_dom_sf"/>
</dbReference>
<dbReference type="PROSITE" id="PS50151">
    <property type="entry name" value="UVR"/>
    <property type="match status" value="1"/>
</dbReference>
<dbReference type="SUPFAM" id="SSF82771">
    <property type="entry name" value="GIY-YIG endonuclease"/>
    <property type="match status" value="1"/>
</dbReference>
<sequence length="658" mass="73381">MADTVSYRPKAGEIPTQPGVYRFRDASERILYVGKAKNLRARLSNYFAPLQSLHERTRRMVTTAVSVEWTVVASEFEALQLEFTWIKEFDPPFNVQFRDDKSYPYLAITLAESVPRVIVTRNKNITGARYFGPYTKVWALRETVDLMLKAFPMRSCTDSTYKRAERSGRPCLLGDIGKCAAPCVGRVSKEDHKSIALDFASFMAGQDTRYVNELTTKMTTAAEEQDYESAARYRDQRSALETVLTKNAVVLSDSIDADVIGIAHDELAAAVQQFVVRGGRIRGVHSWVVDKELDVELPELVESVLQNAYGDDVEPPRRVIVPALPEDAPELEYWLAARRWESAGHTGRVTLSVARRGELAALAQTVDTNARNALVLYKTRRSGDFVARSQALADIQDALGMADAPLRIECYDVSHLSGTNIVASMVVFEDGLPRKDQYRRFSIPESTDDTESIFQTLSRRLSHLDDDAEAAETEPSLGTGTAGSAQSSETAQDAQETVVDQAPPRRRFAYRPNLLIVDGGQPQVNAAARALREQGVTDIQLCGIAKRLEEIWLPDSDYPVILPRNSDALFLIQRIRDEAHRFAITYQRQRRRRDISSVLSEIPGVGPSRVRELLRHFGSVTKLRTASAEEIMVVKGVGPALAETIHSRLRDPAGPQAR</sequence>
<keyword evidence="6" id="KW-0742">SOS response</keyword>
<keyword evidence="2 6" id="KW-0227">DNA damage</keyword>
<dbReference type="GO" id="GO:0009432">
    <property type="term" value="P:SOS response"/>
    <property type="evidence" value="ECO:0007669"/>
    <property type="project" value="UniProtKB-UniRule"/>
</dbReference>
<dbReference type="CDD" id="cd10434">
    <property type="entry name" value="GIY-YIG_UvrC_Cho"/>
    <property type="match status" value="1"/>
</dbReference>
<dbReference type="InterPro" id="IPR038476">
    <property type="entry name" value="UvrC_RNase_H_dom_sf"/>
</dbReference>
<dbReference type="InterPro" id="IPR035901">
    <property type="entry name" value="GIY-YIG_endonuc_sf"/>
</dbReference>
<evidence type="ECO:0000259" key="9">
    <source>
        <dbReference type="PROSITE" id="PS50164"/>
    </source>
</evidence>
<dbReference type="GO" id="GO:0009380">
    <property type="term" value="C:excinuclease repair complex"/>
    <property type="evidence" value="ECO:0007669"/>
    <property type="project" value="InterPro"/>
</dbReference>
<dbReference type="Proteomes" id="UP000317998">
    <property type="component" value="Unassembled WGS sequence"/>
</dbReference>
<comment type="similarity">
    <text evidence="6">Belongs to the UvrC family.</text>
</comment>
<dbReference type="SMART" id="SM00465">
    <property type="entry name" value="GIYc"/>
    <property type="match status" value="1"/>
</dbReference>
<evidence type="ECO:0000256" key="2">
    <source>
        <dbReference type="ARBA" id="ARBA00022763"/>
    </source>
</evidence>
<feature type="region of interest" description="Disordered" evidence="7">
    <location>
        <begin position="466"/>
        <end position="503"/>
    </location>
</feature>
<keyword evidence="1 6" id="KW-0963">Cytoplasm</keyword>
<dbReference type="SUPFAM" id="SSF46600">
    <property type="entry name" value="C-terminal UvrC-binding domain of UvrB"/>
    <property type="match status" value="1"/>
</dbReference>
<name>A0A542YIW9_9MICO</name>
<dbReference type="OrthoDB" id="9804933at2"/>
<keyword evidence="4 6" id="KW-0267">Excision nuclease</keyword>
<dbReference type="Pfam" id="PF02151">
    <property type="entry name" value="UVR"/>
    <property type="match status" value="1"/>
</dbReference>
<dbReference type="Pfam" id="PF08459">
    <property type="entry name" value="UvrC_RNaseH_dom"/>
    <property type="match status" value="1"/>
</dbReference>
<dbReference type="EMBL" id="VFOM01000001">
    <property type="protein sequence ID" value="TQL48019.1"/>
    <property type="molecule type" value="Genomic_DNA"/>
</dbReference>
<protein>
    <recommendedName>
        <fullName evidence="6">UvrABC system protein C</fullName>
        <shortName evidence="6">Protein UvrC</shortName>
    </recommendedName>
    <alternativeName>
        <fullName evidence="6">Excinuclease ABC subunit C</fullName>
    </alternativeName>
</protein>
<evidence type="ECO:0000256" key="4">
    <source>
        <dbReference type="ARBA" id="ARBA00022881"/>
    </source>
</evidence>
<dbReference type="InterPro" id="IPR001943">
    <property type="entry name" value="UVR_dom"/>
</dbReference>
<feature type="domain" description="UVR" evidence="8">
    <location>
        <begin position="208"/>
        <end position="243"/>
    </location>
</feature>
<dbReference type="AlphaFoldDB" id="A0A542YIW9"/>
<reference evidence="11 12" key="1">
    <citation type="submission" date="2019-06" db="EMBL/GenBank/DDBJ databases">
        <title>Sequencing the genomes of 1000 actinobacteria strains.</title>
        <authorList>
            <person name="Klenk H.-P."/>
        </authorList>
    </citation>
    <scope>NUCLEOTIDE SEQUENCE [LARGE SCALE GENOMIC DNA]</scope>
    <source>
        <strain evidence="11 12">DSM 26477</strain>
    </source>
</reference>
<comment type="subcellular location">
    <subcellularLocation>
        <location evidence="6">Cytoplasm</location>
    </subcellularLocation>
</comment>
<dbReference type="GO" id="GO:0006289">
    <property type="term" value="P:nucleotide-excision repair"/>
    <property type="evidence" value="ECO:0007669"/>
    <property type="project" value="UniProtKB-UniRule"/>
</dbReference>
<keyword evidence="5 6" id="KW-0234">DNA repair</keyword>
<dbReference type="SMART" id="SM00278">
    <property type="entry name" value="HhH1"/>
    <property type="match status" value="2"/>
</dbReference>
<evidence type="ECO:0000259" key="10">
    <source>
        <dbReference type="PROSITE" id="PS50165"/>
    </source>
</evidence>
<dbReference type="PANTHER" id="PTHR30562">
    <property type="entry name" value="UVRC/OXIDOREDUCTASE"/>
    <property type="match status" value="1"/>
</dbReference>
<dbReference type="GO" id="GO:0005737">
    <property type="term" value="C:cytoplasm"/>
    <property type="evidence" value="ECO:0007669"/>
    <property type="project" value="UniProtKB-SubCell"/>
</dbReference>
<dbReference type="Pfam" id="PF14520">
    <property type="entry name" value="HHH_5"/>
    <property type="match status" value="1"/>
</dbReference>
<dbReference type="NCBIfam" id="TIGR00194">
    <property type="entry name" value="uvrC"/>
    <property type="match status" value="1"/>
</dbReference>
<dbReference type="Gene3D" id="3.30.420.340">
    <property type="entry name" value="UvrC, RNAse H endonuclease domain"/>
    <property type="match status" value="1"/>
</dbReference>
<dbReference type="FunFam" id="3.40.1440.10:FF:000001">
    <property type="entry name" value="UvrABC system protein C"/>
    <property type="match status" value="1"/>
</dbReference>
<evidence type="ECO:0000313" key="11">
    <source>
        <dbReference type="EMBL" id="TQL48019.1"/>
    </source>
</evidence>